<proteinExistence type="predicted"/>
<evidence type="ECO:0000313" key="2">
    <source>
        <dbReference type="Proteomes" id="UP000033423"/>
    </source>
</evidence>
<organism evidence="1 2">
    <name type="scientific">Candidatus Magnetobacterium bavaricum</name>
    <dbReference type="NCBI Taxonomy" id="29290"/>
    <lineage>
        <taxon>Bacteria</taxon>
        <taxon>Pseudomonadati</taxon>
        <taxon>Nitrospirota</taxon>
        <taxon>Thermodesulfovibrionia</taxon>
        <taxon>Thermodesulfovibrionales</taxon>
        <taxon>Candidatus Magnetobacteriaceae</taxon>
        <taxon>Candidatus Magnetobacterium</taxon>
    </lineage>
</organism>
<sequence length="51" mass="5205">MAGSLELMASDMPMGSSVLLPIGAKIFLSSTSNALNTSTTRSATLSGSSRR</sequence>
<reference evidence="1 2" key="1">
    <citation type="submission" date="2015-02" db="EMBL/GenBank/DDBJ databases">
        <title>Single-cell genomics of uncultivated deep-branching MTB reveals a conserved set of magnetosome genes.</title>
        <authorList>
            <person name="Kolinko S."/>
            <person name="Richter M."/>
            <person name="Glockner F.O."/>
            <person name="Brachmann A."/>
            <person name="Schuler D."/>
        </authorList>
    </citation>
    <scope>NUCLEOTIDE SEQUENCE [LARGE SCALE GENOMIC DNA]</scope>
    <source>
        <strain evidence="1">TM-1</strain>
    </source>
</reference>
<keyword evidence="2" id="KW-1185">Reference proteome</keyword>
<gene>
    <name evidence="1" type="ORF">MBAV_006384</name>
</gene>
<dbReference type="Proteomes" id="UP000033423">
    <property type="component" value="Unassembled WGS sequence"/>
</dbReference>
<dbReference type="AlphaFoldDB" id="A0A0F3GHJ8"/>
<accession>A0A0F3GHJ8</accession>
<evidence type="ECO:0000313" key="1">
    <source>
        <dbReference type="EMBL" id="KJU81424.1"/>
    </source>
</evidence>
<dbReference type="EMBL" id="LACI01002702">
    <property type="protein sequence ID" value="KJU81424.1"/>
    <property type="molecule type" value="Genomic_DNA"/>
</dbReference>
<comment type="caution">
    <text evidence="1">The sequence shown here is derived from an EMBL/GenBank/DDBJ whole genome shotgun (WGS) entry which is preliminary data.</text>
</comment>
<name>A0A0F3GHJ8_9BACT</name>
<protein>
    <submittedName>
        <fullName evidence="1">Uncharacterized protein</fullName>
    </submittedName>
</protein>